<name>A0A2U1ZXN2_9MICO</name>
<dbReference type="Proteomes" id="UP000245166">
    <property type="component" value="Unassembled WGS sequence"/>
</dbReference>
<feature type="signal peptide" evidence="3">
    <location>
        <begin position="1"/>
        <end position="34"/>
    </location>
</feature>
<feature type="domain" description="DUF7507" evidence="4">
    <location>
        <begin position="631"/>
        <end position="729"/>
    </location>
</feature>
<accession>A0A2U1ZXN2</accession>
<dbReference type="Pfam" id="PF24346">
    <property type="entry name" value="DUF7507"/>
    <property type="match status" value="10"/>
</dbReference>
<feature type="region of interest" description="Disordered" evidence="1">
    <location>
        <begin position="1571"/>
        <end position="1620"/>
    </location>
</feature>
<feature type="transmembrane region" description="Helical" evidence="2">
    <location>
        <begin position="1624"/>
        <end position="1643"/>
    </location>
</feature>
<dbReference type="Gene3D" id="2.60.40.10">
    <property type="entry name" value="Immunoglobulins"/>
    <property type="match status" value="2"/>
</dbReference>
<dbReference type="RefSeq" id="WP_109230062.1">
    <property type="nucleotide sequence ID" value="NZ_PYHR01000002.1"/>
</dbReference>
<feature type="domain" description="DUF7507" evidence="4">
    <location>
        <begin position="1455"/>
        <end position="1556"/>
    </location>
</feature>
<keyword evidence="3" id="KW-0732">Signal</keyword>
<evidence type="ECO:0000256" key="1">
    <source>
        <dbReference type="SAM" id="MobiDB-lite"/>
    </source>
</evidence>
<evidence type="ECO:0000256" key="3">
    <source>
        <dbReference type="SAM" id="SignalP"/>
    </source>
</evidence>
<feature type="domain" description="DUF7507" evidence="4">
    <location>
        <begin position="1326"/>
        <end position="1425"/>
    </location>
</feature>
<proteinExistence type="predicted"/>
<organism evidence="5 6">
    <name type="scientific">Serinibacter arcticus</name>
    <dbReference type="NCBI Taxonomy" id="1655435"/>
    <lineage>
        <taxon>Bacteria</taxon>
        <taxon>Bacillati</taxon>
        <taxon>Actinomycetota</taxon>
        <taxon>Actinomycetes</taxon>
        <taxon>Micrococcales</taxon>
        <taxon>Beutenbergiaceae</taxon>
        <taxon>Serinibacter</taxon>
    </lineage>
</organism>
<feature type="domain" description="DUF7507" evidence="4">
    <location>
        <begin position="860"/>
        <end position="959"/>
    </location>
</feature>
<evidence type="ECO:0000313" key="6">
    <source>
        <dbReference type="Proteomes" id="UP000245166"/>
    </source>
</evidence>
<dbReference type="OrthoDB" id="3584537at2"/>
<dbReference type="InterPro" id="IPR047589">
    <property type="entry name" value="DUF11_rpt"/>
</dbReference>
<keyword evidence="2" id="KW-1133">Transmembrane helix</keyword>
<dbReference type="InterPro" id="IPR055354">
    <property type="entry name" value="DUF7507"/>
</dbReference>
<feature type="domain" description="DUF7507" evidence="4">
    <location>
        <begin position="974"/>
        <end position="1077"/>
    </location>
</feature>
<sequence>MNVLNRWTARVVPLVLVLAGAVAGVVATAPAAEAAVVRPFTLNYNQAVYGDLIHVGNGSSVCPGASAPTDPFGTAKSECATAQARTNTQATGINDSFYMQWADVDASAATYNSSQATVTIPTGATVAFARLAWSGDTGTIRLADGTVSALPGCNTRQFLAGAGTSVLPAGTPESTSVRLTVGANPTTTVAPRVISRDALASVPASQPQFYAAHADVTTQLGAAPTGTPTTVTVGNVWSPQGFGCYSGWSLSVVYSYPTANVNAPTARQVQIWDGHVRQSSIDPATTVTASGFTANATGARVAVTAFEGDFNITGDRFAINGTNVAEPQTGATTNFFNSATDGAAAPAVANNMSVDAKSLPAAVAVGATSLPLTFSTSGDTFLATTIGLSVPVAPPPTPALDVALSSPVSTYSSAGQSVVSTALVTNTGNVALSDVTTVMSAGATPVAVLTCPHGTLQPDAQVTCQATATVSQADLDTGSLQLSAVATGSSASGVTTSPRRTISLSAVQAPSLALIVTPSPVVATAAGQLITYTSVITNTGNVTLTGATVVPVGFSGSGPRPAASCPVEPLAPTASLTCTATYTLTQADVDAGGVQAFDLARAAGPNGAPVSAPIAPSRVDVAPTGSLTTDVTLSPSVATTAGAPITISFAVTNTGNVTLGGVTPRIDAFGGTGAVPAISCPAAAGSLAPSSSVTCTASYSLTQDDVDDGGIDVVGSGVASTPAGVPVTSAADSGSVTVAAAPSVSSAVSVDPTVVEAAGTTVTFAVDITNTGNVTLTDVAPSDVVVTGTGTPLALSCPAAAESVAPTESVTCEATYTITQADVDAGSVTATVVSRGTAPSGTSVLSPASSATVTSPPAAALAIGATATPTAAALAGEEVTFDLVLTNTGNVTLTGATAVAATFTGSDPLGAITCEPGAASLAPTAEAACSATYTLTQADVDAGGVSLTATGRATAGGAAVETTPATAVVTVAAAPAIGLAVTATPTVADGAEEEVSFSLVLTNTGNVTLTGATAAVDTFTGSGAAPTITCPAGATLAPQAEVACTAGYVLTQADADAGGVSLTATASGTPSGGEAVGSGPESVAVVVTAAPALTLTATATPATIAAAGEPVTFAFTVSNAGNVTLTDVDLTPGAFTGGGDLSAVACPAAASSLAPGDEVTCTTTTTSTQADLDAGGLAAGATATGTPPSGEAISSTGATAAVAADARPAIEVAASATPAEPESFAVGQEISYELVVTNTGNVTLAGTSAIAATFSGSDALSAITCPADVTVAPDAAVTCTATYTITQADVDARELTLEVVASATAPSGSGVLSDPVRVTLSSVPRPALALVTTADRTTIDAAGQEVGYTFVAENTGTLTLTGLELAGTAFSGTGATPEIVCPTDSGPLAPGAEVTCTADYVVTQADVDSGALTHSAVATATPSGGILVVLAAVLRAPGDVSSEASTLEILSERAPALTVQVSSSGVVTAAGDVVTATAVVANAGNVTLTDVGALITVEGGSGAVSPIVCGEGAASLAPGAEVTCTVTYTAAEGDLSLDGLVLEAVGVGTAPDGEPLAVRSLPVTAAIAVDPVEEATTPPPTTEPPTTPGPTSPGPTTPGPTTPGVPPTAGPGRPMAETGADLRVPAGIALSALLLGAGAVLTARRRRA</sequence>
<dbReference type="NCBIfam" id="TIGR01451">
    <property type="entry name" value="B_ant_repeat"/>
    <property type="match status" value="1"/>
</dbReference>
<dbReference type="GO" id="GO:0005975">
    <property type="term" value="P:carbohydrate metabolic process"/>
    <property type="evidence" value="ECO:0007669"/>
    <property type="project" value="UniProtKB-ARBA"/>
</dbReference>
<keyword evidence="2" id="KW-0812">Transmembrane</keyword>
<feature type="domain" description="DUF7507" evidence="4">
    <location>
        <begin position="1090"/>
        <end position="1195"/>
    </location>
</feature>
<keyword evidence="6" id="KW-1185">Reference proteome</keyword>
<keyword evidence="2" id="KW-0472">Membrane</keyword>
<comment type="caution">
    <text evidence="5">The sequence shown here is derived from an EMBL/GenBank/DDBJ whole genome shotgun (WGS) entry which is preliminary data.</text>
</comment>
<dbReference type="InterPro" id="IPR051172">
    <property type="entry name" value="Chlamydia_OmcB"/>
</dbReference>
<feature type="domain" description="DUF7507" evidence="4">
    <location>
        <begin position="509"/>
        <end position="612"/>
    </location>
</feature>
<evidence type="ECO:0000259" key="4">
    <source>
        <dbReference type="Pfam" id="PF24346"/>
    </source>
</evidence>
<gene>
    <name evidence="5" type="ORF">C8046_14535</name>
</gene>
<reference evidence="5 6" key="1">
    <citation type="submission" date="2018-03" db="EMBL/GenBank/DDBJ databases">
        <title>Genome assembly of novel Miniimonas species PCH200.</title>
        <authorList>
            <person name="Thakur V."/>
            <person name="Kumar V."/>
            <person name="Singh D."/>
        </authorList>
    </citation>
    <scope>NUCLEOTIDE SEQUENCE [LARGE SCALE GENOMIC DNA]</scope>
    <source>
        <strain evidence="5 6">PCH200</strain>
    </source>
</reference>
<dbReference type="PANTHER" id="PTHR34819">
    <property type="entry name" value="LARGE CYSTEINE-RICH PERIPLASMIC PROTEIN OMCB"/>
    <property type="match status" value="1"/>
</dbReference>
<dbReference type="EMBL" id="PYHR01000002">
    <property type="protein sequence ID" value="PWD51682.1"/>
    <property type="molecule type" value="Genomic_DNA"/>
</dbReference>
<feature type="domain" description="DUF7507" evidence="4">
    <location>
        <begin position="398"/>
        <end position="495"/>
    </location>
</feature>
<feature type="domain" description="DUF7507" evidence="4">
    <location>
        <begin position="1208"/>
        <end position="1312"/>
    </location>
</feature>
<evidence type="ECO:0000313" key="5">
    <source>
        <dbReference type="EMBL" id="PWD51682.1"/>
    </source>
</evidence>
<feature type="compositionally biased region" description="Pro residues" evidence="1">
    <location>
        <begin position="1577"/>
        <end position="1609"/>
    </location>
</feature>
<feature type="chain" id="PRO_5015595552" description="DUF7507 domain-containing protein" evidence="3">
    <location>
        <begin position="35"/>
        <end position="1648"/>
    </location>
</feature>
<protein>
    <recommendedName>
        <fullName evidence="4">DUF7507 domain-containing protein</fullName>
    </recommendedName>
</protein>
<dbReference type="InterPro" id="IPR013783">
    <property type="entry name" value="Ig-like_fold"/>
</dbReference>
<evidence type="ECO:0000256" key="2">
    <source>
        <dbReference type="SAM" id="Phobius"/>
    </source>
</evidence>
<feature type="domain" description="DUF7507" evidence="4">
    <location>
        <begin position="742"/>
        <end position="845"/>
    </location>
</feature>